<comment type="caution">
    <text evidence="1">The sequence shown here is derived from an EMBL/GenBank/DDBJ whole genome shotgun (WGS) entry which is preliminary data.</text>
</comment>
<dbReference type="AlphaFoldDB" id="A0AAW2N628"/>
<proteinExistence type="predicted"/>
<reference evidence="1" key="2">
    <citation type="journal article" date="2024" name="Plant">
        <title>Genomic evolution and insights into agronomic trait innovations of Sesamum species.</title>
        <authorList>
            <person name="Miao H."/>
            <person name="Wang L."/>
            <person name="Qu L."/>
            <person name="Liu H."/>
            <person name="Sun Y."/>
            <person name="Le M."/>
            <person name="Wang Q."/>
            <person name="Wei S."/>
            <person name="Zheng Y."/>
            <person name="Lin W."/>
            <person name="Duan Y."/>
            <person name="Cao H."/>
            <person name="Xiong S."/>
            <person name="Wang X."/>
            <person name="Wei L."/>
            <person name="Li C."/>
            <person name="Ma Q."/>
            <person name="Ju M."/>
            <person name="Zhao R."/>
            <person name="Li G."/>
            <person name="Mu C."/>
            <person name="Tian Q."/>
            <person name="Mei H."/>
            <person name="Zhang T."/>
            <person name="Gao T."/>
            <person name="Zhang H."/>
        </authorList>
    </citation>
    <scope>NUCLEOTIDE SEQUENCE</scope>
    <source>
        <strain evidence="1">G01</strain>
    </source>
</reference>
<protein>
    <recommendedName>
        <fullName evidence="2">Integrase catalytic domain-containing protein</fullName>
    </recommendedName>
</protein>
<evidence type="ECO:0000313" key="1">
    <source>
        <dbReference type="EMBL" id="KAL0338568.1"/>
    </source>
</evidence>
<organism evidence="1">
    <name type="scientific">Sesamum angustifolium</name>
    <dbReference type="NCBI Taxonomy" id="2727405"/>
    <lineage>
        <taxon>Eukaryota</taxon>
        <taxon>Viridiplantae</taxon>
        <taxon>Streptophyta</taxon>
        <taxon>Embryophyta</taxon>
        <taxon>Tracheophyta</taxon>
        <taxon>Spermatophyta</taxon>
        <taxon>Magnoliopsida</taxon>
        <taxon>eudicotyledons</taxon>
        <taxon>Gunneridae</taxon>
        <taxon>Pentapetalae</taxon>
        <taxon>asterids</taxon>
        <taxon>lamiids</taxon>
        <taxon>Lamiales</taxon>
        <taxon>Pedaliaceae</taxon>
        <taxon>Sesamum</taxon>
    </lineage>
</organism>
<gene>
    <name evidence="1" type="ORF">Sangu_1378900</name>
</gene>
<reference evidence="1" key="1">
    <citation type="submission" date="2020-06" db="EMBL/GenBank/DDBJ databases">
        <authorList>
            <person name="Li T."/>
            <person name="Hu X."/>
            <person name="Zhang T."/>
            <person name="Song X."/>
            <person name="Zhang H."/>
            <person name="Dai N."/>
            <person name="Sheng W."/>
            <person name="Hou X."/>
            <person name="Wei L."/>
        </authorList>
    </citation>
    <scope>NUCLEOTIDE SEQUENCE</scope>
    <source>
        <strain evidence="1">G01</strain>
        <tissue evidence="1">Leaf</tissue>
    </source>
</reference>
<name>A0AAW2N628_9LAMI</name>
<dbReference type="EMBL" id="JACGWK010000008">
    <property type="protein sequence ID" value="KAL0338568.1"/>
    <property type="molecule type" value="Genomic_DNA"/>
</dbReference>
<sequence>MVKCCRACQEHANQSSTSSTDETPRKPMPVRLVGNGLSGTIPQAAGQKKFWIVAVDYFTKWYLRSLVSDSGTQYSGKNQIMVQRVGDQTVLHLSQQVASKRSNRGHQPKNLQHLKTRLGSAKEDWVDEFLNVLWAYEQCQGEENSLGARYNV</sequence>
<evidence type="ECO:0008006" key="2">
    <source>
        <dbReference type="Google" id="ProtNLM"/>
    </source>
</evidence>
<accession>A0AAW2N628</accession>